<dbReference type="Proteomes" id="UP000308652">
    <property type="component" value="Unassembled WGS sequence"/>
</dbReference>
<feature type="compositionally biased region" description="Low complexity" evidence="2">
    <location>
        <begin position="281"/>
        <end position="296"/>
    </location>
</feature>
<dbReference type="EMBL" id="ML213643">
    <property type="protein sequence ID" value="TFK33713.1"/>
    <property type="molecule type" value="Genomic_DNA"/>
</dbReference>
<evidence type="ECO:0000256" key="2">
    <source>
        <dbReference type="SAM" id="MobiDB-lite"/>
    </source>
</evidence>
<feature type="compositionally biased region" description="Basic and acidic residues" evidence="2">
    <location>
        <begin position="368"/>
        <end position="380"/>
    </location>
</feature>
<feature type="region of interest" description="Disordered" evidence="2">
    <location>
        <begin position="276"/>
        <end position="296"/>
    </location>
</feature>
<feature type="region of interest" description="Disordered" evidence="2">
    <location>
        <begin position="345"/>
        <end position="428"/>
    </location>
</feature>
<evidence type="ECO:0000256" key="1">
    <source>
        <dbReference type="SAM" id="Coils"/>
    </source>
</evidence>
<evidence type="ECO:0000313" key="3">
    <source>
        <dbReference type="EMBL" id="TFK33713.1"/>
    </source>
</evidence>
<keyword evidence="4" id="KW-1185">Reference proteome</keyword>
<dbReference type="STRING" id="68775.A0A5C3LN68"/>
<dbReference type="AlphaFoldDB" id="A0A5C3LN68"/>
<proteinExistence type="predicted"/>
<organism evidence="3 4">
    <name type="scientific">Crucibulum laeve</name>
    <dbReference type="NCBI Taxonomy" id="68775"/>
    <lineage>
        <taxon>Eukaryota</taxon>
        <taxon>Fungi</taxon>
        <taxon>Dikarya</taxon>
        <taxon>Basidiomycota</taxon>
        <taxon>Agaricomycotina</taxon>
        <taxon>Agaricomycetes</taxon>
        <taxon>Agaricomycetidae</taxon>
        <taxon>Agaricales</taxon>
        <taxon>Agaricineae</taxon>
        <taxon>Nidulariaceae</taxon>
        <taxon>Crucibulum</taxon>
    </lineage>
</organism>
<accession>A0A5C3LN68</accession>
<evidence type="ECO:0000313" key="4">
    <source>
        <dbReference type="Proteomes" id="UP000308652"/>
    </source>
</evidence>
<reference evidence="3 4" key="1">
    <citation type="journal article" date="2019" name="Nat. Ecol. Evol.">
        <title>Megaphylogeny resolves global patterns of mushroom evolution.</title>
        <authorList>
            <person name="Varga T."/>
            <person name="Krizsan K."/>
            <person name="Foldi C."/>
            <person name="Dima B."/>
            <person name="Sanchez-Garcia M."/>
            <person name="Sanchez-Ramirez S."/>
            <person name="Szollosi G.J."/>
            <person name="Szarkandi J.G."/>
            <person name="Papp V."/>
            <person name="Albert L."/>
            <person name="Andreopoulos W."/>
            <person name="Angelini C."/>
            <person name="Antonin V."/>
            <person name="Barry K.W."/>
            <person name="Bougher N.L."/>
            <person name="Buchanan P."/>
            <person name="Buyck B."/>
            <person name="Bense V."/>
            <person name="Catcheside P."/>
            <person name="Chovatia M."/>
            <person name="Cooper J."/>
            <person name="Damon W."/>
            <person name="Desjardin D."/>
            <person name="Finy P."/>
            <person name="Geml J."/>
            <person name="Haridas S."/>
            <person name="Hughes K."/>
            <person name="Justo A."/>
            <person name="Karasinski D."/>
            <person name="Kautmanova I."/>
            <person name="Kiss B."/>
            <person name="Kocsube S."/>
            <person name="Kotiranta H."/>
            <person name="LaButti K.M."/>
            <person name="Lechner B.E."/>
            <person name="Liimatainen K."/>
            <person name="Lipzen A."/>
            <person name="Lukacs Z."/>
            <person name="Mihaltcheva S."/>
            <person name="Morgado L.N."/>
            <person name="Niskanen T."/>
            <person name="Noordeloos M.E."/>
            <person name="Ohm R.A."/>
            <person name="Ortiz-Santana B."/>
            <person name="Ovrebo C."/>
            <person name="Racz N."/>
            <person name="Riley R."/>
            <person name="Savchenko A."/>
            <person name="Shiryaev A."/>
            <person name="Soop K."/>
            <person name="Spirin V."/>
            <person name="Szebenyi C."/>
            <person name="Tomsovsky M."/>
            <person name="Tulloss R.E."/>
            <person name="Uehling J."/>
            <person name="Grigoriev I.V."/>
            <person name="Vagvolgyi C."/>
            <person name="Papp T."/>
            <person name="Martin F.M."/>
            <person name="Miettinen O."/>
            <person name="Hibbett D.S."/>
            <person name="Nagy L.G."/>
        </authorList>
    </citation>
    <scope>NUCLEOTIDE SEQUENCE [LARGE SCALE GENOMIC DNA]</scope>
    <source>
        <strain evidence="3 4">CBS 166.37</strain>
    </source>
</reference>
<dbReference type="OrthoDB" id="2757368at2759"/>
<keyword evidence="1" id="KW-0175">Coiled coil</keyword>
<sequence>MKNSPRAEGSEVQKDSEIVELREVNERLKKKNYELEKRNGELDRQNADLKMADTIAQDALAHLKTEHSELKTKSADHKLEIASLQERNAALEKDIAALVNKSTPFMQASNSLNELARRLRQYSLPEDTKLWFSHASGTLLRAKGAAEQILEEKEVMKEIAALKDEIVTLITRNHGLSDLLARYADPAHSGQEGHRVSDKIAVEAIKVQFSKLLEERTETLSQALEEQKVIRLRLEAQLASMVNTVDEHSDTKQEPDWYSAYQQAYNLRESSVACSTDEESYSSPPASSTCSTSPESAQIPFLSLPNSPYFEVGDSADKLECLDAITTIPLISSSSPLLPRLKRSREQYETNDESAPGCTREGSLSGDTPERPRVRARVESEGASEVATIRELGEERQSPVHVKDEEVDEELEDGKMHNQSEEGEMDDQFEEGKIDDQLEDGEMVESGSSSSMKSCKLGIKHLNILIKEDKGCFVCRMCLTRKEPDMQITRLPKNYQWAEVLDHCQREHPNACEDLGRLTWLQLAEMKARSRHSEL</sequence>
<name>A0A5C3LN68_9AGAR</name>
<gene>
    <name evidence="3" type="ORF">BDQ12DRAFT_404442</name>
</gene>
<feature type="compositionally biased region" description="Basic and acidic residues" evidence="2">
    <location>
        <begin position="391"/>
        <end position="404"/>
    </location>
</feature>
<feature type="coiled-coil region" evidence="1">
    <location>
        <begin position="18"/>
        <end position="101"/>
    </location>
</feature>
<protein>
    <submittedName>
        <fullName evidence="3">Uncharacterized protein</fullName>
    </submittedName>
</protein>